<gene>
    <name evidence="2" type="ordered locus">CHAB381_0392</name>
</gene>
<dbReference type="KEGG" id="cha:CHAB381_0392"/>
<dbReference type="Proteomes" id="UP000002407">
    <property type="component" value="Chromosome"/>
</dbReference>
<dbReference type="HOGENOM" id="CLU_3341541_0_0_7"/>
<sequence length="37" mass="4345">MSLSPVFCYNKFCIEILLLIKGKIFYLNFAITNFVLK</sequence>
<organism evidence="2 3">
    <name type="scientific">Campylobacter hominis (strain ATCC BAA-381 / DSM 21671 / CCUG 45161 / LMG 19568 / NCTC 13146 / CH001A)</name>
    <dbReference type="NCBI Taxonomy" id="360107"/>
    <lineage>
        <taxon>Bacteria</taxon>
        <taxon>Pseudomonadati</taxon>
        <taxon>Campylobacterota</taxon>
        <taxon>Epsilonproteobacteria</taxon>
        <taxon>Campylobacterales</taxon>
        <taxon>Campylobacteraceae</taxon>
        <taxon>Campylobacter</taxon>
    </lineage>
</organism>
<protein>
    <submittedName>
        <fullName evidence="2">Uncharacterized protein</fullName>
    </submittedName>
</protein>
<evidence type="ECO:0000256" key="1">
    <source>
        <dbReference type="SAM" id="Phobius"/>
    </source>
</evidence>
<evidence type="ECO:0000313" key="3">
    <source>
        <dbReference type="Proteomes" id="UP000002407"/>
    </source>
</evidence>
<name>A7I0F1_CAMHC</name>
<keyword evidence="1" id="KW-0812">Transmembrane</keyword>
<dbReference type="EMBL" id="CP000776">
    <property type="protein sequence ID" value="ABS51545.1"/>
    <property type="molecule type" value="Genomic_DNA"/>
</dbReference>
<keyword evidence="3" id="KW-1185">Reference proteome</keyword>
<keyword evidence="1" id="KW-0472">Membrane</keyword>
<proteinExistence type="predicted"/>
<feature type="transmembrane region" description="Helical" evidence="1">
    <location>
        <begin position="12"/>
        <end position="36"/>
    </location>
</feature>
<keyword evidence="1" id="KW-1133">Transmembrane helix</keyword>
<evidence type="ECO:0000313" key="2">
    <source>
        <dbReference type="EMBL" id="ABS51545.1"/>
    </source>
</evidence>
<reference evidence="3" key="1">
    <citation type="submission" date="2007-07" db="EMBL/GenBank/DDBJ databases">
        <title>Complete genome sequence of Campylobacter hominis ATCC BAA-381, a commensal isolated from the human gastrointestinal tract.</title>
        <authorList>
            <person name="Fouts D.E."/>
            <person name="Mongodin E.F."/>
            <person name="Puiu D."/>
            <person name="Sebastian Y."/>
            <person name="Miller W.G."/>
            <person name="Mandrell R.E."/>
            <person name="Nelson K.E."/>
        </authorList>
    </citation>
    <scope>NUCLEOTIDE SEQUENCE [LARGE SCALE GENOMIC DNA]</scope>
    <source>
        <strain evidence="3">ATCC BAA-381 / LMG 19568 / NCTC 13146 / CH001A</strain>
    </source>
</reference>
<accession>A7I0F1</accession>
<dbReference type="AlphaFoldDB" id="A7I0F1"/>